<protein>
    <submittedName>
        <fullName evidence="3">Uncharacterized protein</fullName>
    </submittedName>
</protein>
<evidence type="ECO:0000313" key="4">
    <source>
        <dbReference type="Proteomes" id="UP000195981"/>
    </source>
</evidence>
<feature type="transmembrane region" description="Helical" evidence="2">
    <location>
        <begin position="21"/>
        <end position="39"/>
    </location>
</feature>
<feature type="compositionally biased region" description="Pro residues" evidence="1">
    <location>
        <begin position="242"/>
        <end position="254"/>
    </location>
</feature>
<dbReference type="AlphaFoldDB" id="A0A1X6WTR2"/>
<name>A0A1X6WTR2_9MICO</name>
<keyword evidence="2" id="KW-0812">Transmembrane</keyword>
<keyword evidence="2" id="KW-1133">Transmembrane helix</keyword>
<feature type="transmembrane region" description="Helical" evidence="2">
    <location>
        <begin position="45"/>
        <end position="68"/>
    </location>
</feature>
<reference evidence="3 4" key="1">
    <citation type="submission" date="2017-02" db="EMBL/GenBank/DDBJ databases">
        <authorList>
            <person name="Peterson S.W."/>
        </authorList>
    </citation>
    <scope>NUCLEOTIDE SEQUENCE [LARGE SCALE GENOMIC DNA]</scope>
    <source>
        <strain evidence="3 4">CIP104813</strain>
    </source>
</reference>
<sequence length="517" mass="52151">MAATGARTGVREGTRRDPVMWVALAVILGSLGTLAWVYGEDRLSALLRIVGAAAIGLAVGALVVAALVRVLSARRRALRLTALGVAAATALALTVPFALAQRAGELGGRQLTDLEPLRADDRVVSVPGTEAPSPILVLRADGAAQLIAADGTAVSDLGAAAGDAVGLTPDGRWVLLVRDGSTRIAPVDAPAQGTTVDGEPVALSDGVLALRTCDAATCIERGVDPAAPAGEPGWSIDVGPAPSSPDPEGEPLPAPGDDGASLVGTLRSSGILPSEIVRAVAGQGWFWADPATGHLSGRRIAGADEPCRVVAPQTALAQDVPPPVLAVCTGEDGAVTARASADGAPLWESAPTAPGTWSASITRGRAVVSGSSADGAQSGLLVASEAHADWRVPGTEATAGSYRALVGVDGRDVVRIDDAGLVIDDDLVTGETVWTLEAEGDDVRGALGAGTTVLIDDRAREAALDPAGARRVRVIDDATGDVVAQGWTVRAVEDLRPVSGGRALAQVDGEVRLLGGR</sequence>
<keyword evidence="2" id="KW-0472">Membrane</keyword>
<proteinExistence type="predicted"/>
<dbReference type="Proteomes" id="UP000195981">
    <property type="component" value="Unassembled WGS sequence"/>
</dbReference>
<dbReference type="SUPFAM" id="SSF50998">
    <property type="entry name" value="Quinoprotein alcohol dehydrogenase-like"/>
    <property type="match status" value="1"/>
</dbReference>
<keyword evidence="4" id="KW-1185">Reference proteome</keyword>
<gene>
    <name evidence="3" type="ORF">FM110_01855</name>
</gene>
<evidence type="ECO:0000256" key="1">
    <source>
        <dbReference type="SAM" id="MobiDB-lite"/>
    </source>
</evidence>
<organism evidence="3 4">
    <name type="scientific">Brachybacterium nesterenkovii</name>
    <dbReference type="NCBI Taxonomy" id="47847"/>
    <lineage>
        <taxon>Bacteria</taxon>
        <taxon>Bacillati</taxon>
        <taxon>Actinomycetota</taxon>
        <taxon>Actinomycetes</taxon>
        <taxon>Micrococcales</taxon>
        <taxon>Dermabacteraceae</taxon>
        <taxon>Brachybacterium</taxon>
    </lineage>
</organism>
<feature type="region of interest" description="Disordered" evidence="1">
    <location>
        <begin position="224"/>
        <end position="262"/>
    </location>
</feature>
<evidence type="ECO:0000313" key="3">
    <source>
        <dbReference type="EMBL" id="SLM88489.1"/>
    </source>
</evidence>
<dbReference type="InterPro" id="IPR011047">
    <property type="entry name" value="Quinoprotein_ADH-like_sf"/>
</dbReference>
<feature type="transmembrane region" description="Helical" evidence="2">
    <location>
        <begin position="80"/>
        <end position="99"/>
    </location>
</feature>
<evidence type="ECO:0000256" key="2">
    <source>
        <dbReference type="SAM" id="Phobius"/>
    </source>
</evidence>
<dbReference type="EMBL" id="FWFG01000016">
    <property type="protein sequence ID" value="SLM88489.1"/>
    <property type="molecule type" value="Genomic_DNA"/>
</dbReference>
<accession>A0A1X6WTR2</accession>